<proteinExistence type="predicted"/>
<organism evidence="8 9">
    <name type="scientific">Aquimarina rubra</name>
    <dbReference type="NCBI Taxonomy" id="1920033"/>
    <lineage>
        <taxon>Bacteria</taxon>
        <taxon>Pseudomonadati</taxon>
        <taxon>Bacteroidota</taxon>
        <taxon>Flavobacteriia</taxon>
        <taxon>Flavobacteriales</taxon>
        <taxon>Flavobacteriaceae</taxon>
        <taxon>Aquimarina</taxon>
    </lineage>
</organism>
<dbReference type="InterPro" id="IPR058245">
    <property type="entry name" value="NreC/VraR/RcsB-like_REC"/>
</dbReference>
<dbReference type="SMART" id="SM00421">
    <property type="entry name" value="HTH_LUXR"/>
    <property type="match status" value="1"/>
</dbReference>
<dbReference type="InterPro" id="IPR011006">
    <property type="entry name" value="CheY-like_superfamily"/>
</dbReference>
<keyword evidence="9" id="KW-1185">Reference proteome</keyword>
<dbReference type="CDD" id="cd17535">
    <property type="entry name" value="REC_NarL-like"/>
    <property type="match status" value="1"/>
</dbReference>
<gene>
    <name evidence="8" type="ORF">ACFSR1_17075</name>
</gene>
<dbReference type="CDD" id="cd06170">
    <property type="entry name" value="LuxR_C_like"/>
    <property type="match status" value="1"/>
</dbReference>
<evidence type="ECO:0000256" key="2">
    <source>
        <dbReference type="ARBA" id="ARBA00023015"/>
    </source>
</evidence>
<evidence type="ECO:0000259" key="6">
    <source>
        <dbReference type="PROSITE" id="PS50043"/>
    </source>
</evidence>
<dbReference type="InterPro" id="IPR039420">
    <property type="entry name" value="WalR-like"/>
</dbReference>
<sequence length="212" mass="24461">MKYSVVIVENHTLLSQALAELINGFSRFKVLYSCRNGEELITRFKNKKYIPQIVLMDINLPKMNGIETTSILKKEYPQVKVLALSTERNTKKILQVLQAGAKGYLPKDTEKRILEKALIEVQETGFYHTKDVTSLLLESLYAKKENNKILKEREIEFVKQACTEKTYKEIASDMCLSPKTIEGYRDAVFEKLNLKNRTAMVIYAIRNDIFTP</sequence>
<dbReference type="PANTHER" id="PTHR43214">
    <property type="entry name" value="TWO-COMPONENT RESPONSE REGULATOR"/>
    <property type="match status" value="1"/>
</dbReference>
<dbReference type="Pfam" id="PF00072">
    <property type="entry name" value="Response_reg"/>
    <property type="match status" value="1"/>
</dbReference>
<evidence type="ECO:0000313" key="8">
    <source>
        <dbReference type="EMBL" id="MFD2564397.1"/>
    </source>
</evidence>
<dbReference type="Gene3D" id="3.40.50.2300">
    <property type="match status" value="1"/>
</dbReference>
<evidence type="ECO:0000313" key="9">
    <source>
        <dbReference type="Proteomes" id="UP001597319"/>
    </source>
</evidence>
<feature type="domain" description="HTH luxR-type" evidence="6">
    <location>
        <begin position="143"/>
        <end position="208"/>
    </location>
</feature>
<dbReference type="SMART" id="SM00448">
    <property type="entry name" value="REC"/>
    <property type="match status" value="1"/>
</dbReference>
<evidence type="ECO:0000256" key="5">
    <source>
        <dbReference type="PROSITE-ProRule" id="PRU00169"/>
    </source>
</evidence>
<dbReference type="PROSITE" id="PS50043">
    <property type="entry name" value="HTH_LUXR_2"/>
    <property type="match status" value="1"/>
</dbReference>
<accession>A0ABW5LLU6</accession>
<keyword evidence="2" id="KW-0805">Transcription regulation</keyword>
<keyword evidence="4" id="KW-0804">Transcription</keyword>
<dbReference type="InterPro" id="IPR016032">
    <property type="entry name" value="Sig_transdc_resp-reg_C-effctor"/>
</dbReference>
<feature type="modified residue" description="4-aspartylphosphate" evidence="5">
    <location>
        <position position="57"/>
    </location>
</feature>
<keyword evidence="1 5" id="KW-0597">Phosphoprotein</keyword>
<evidence type="ECO:0000256" key="3">
    <source>
        <dbReference type="ARBA" id="ARBA00023125"/>
    </source>
</evidence>
<comment type="caution">
    <text evidence="8">The sequence shown here is derived from an EMBL/GenBank/DDBJ whole genome shotgun (WGS) entry which is preliminary data.</text>
</comment>
<evidence type="ECO:0000256" key="4">
    <source>
        <dbReference type="ARBA" id="ARBA00023163"/>
    </source>
</evidence>
<dbReference type="Pfam" id="PF00196">
    <property type="entry name" value="GerE"/>
    <property type="match status" value="1"/>
</dbReference>
<reference evidence="9" key="1">
    <citation type="journal article" date="2019" name="Int. J. Syst. Evol. Microbiol.">
        <title>The Global Catalogue of Microorganisms (GCM) 10K type strain sequencing project: providing services to taxonomists for standard genome sequencing and annotation.</title>
        <authorList>
            <consortium name="The Broad Institute Genomics Platform"/>
            <consortium name="The Broad Institute Genome Sequencing Center for Infectious Disease"/>
            <person name="Wu L."/>
            <person name="Ma J."/>
        </authorList>
    </citation>
    <scope>NUCLEOTIDE SEQUENCE [LARGE SCALE GENOMIC DNA]</scope>
    <source>
        <strain evidence="9">KCTC 52274</strain>
    </source>
</reference>
<dbReference type="Proteomes" id="UP001597319">
    <property type="component" value="Unassembled WGS sequence"/>
</dbReference>
<keyword evidence="3" id="KW-0238">DNA-binding</keyword>
<dbReference type="InterPro" id="IPR000792">
    <property type="entry name" value="Tscrpt_reg_LuxR_C"/>
</dbReference>
<dbReference type="SUPFAM" id="SSF52172">
    <property type="entry name" value="CheY-like"/>
    <property type="match status" value="1"/>
</dbReference>
<name>A0ABW5LLU6_9FLAO</name>
<protein>
    <submittedName>
        <fullName evidence="8">Response regulator</fullName>
    </submittedName>
</protein>
<dbReference type="InterPro" id="IPR001789">
    <property type="entry name" value="Sig_transdc_resp-reg_receiver"/>
</dbReference>
<dbReference type="PROSITE" id="PS50110">
    <property type="entry name" value="RESPONSE_REGULATORY"/>
    <property type="match status" value="1"/>
</dbReference>
<dbReference type="RefSeq" id="WP_378294229.1">
    <property type="nucleotide sequence ID" value="NZ_JBHULE010000019.1"/>
</dbReference>
<dbReference type="SUPFAM" id="SSF46894">
    <property type="entry name" value="C-terminal effector domain of the bipartite response regulators"/>
    <property type="match status" value="1"/>
</dbReference>
<dbReference type="EMBL" id="JBHULE010000019">
    <property type="protein sequence ID" value="MFD2564397.1"/>
    <property type="molecule type" value="Genomic_DNA"/>
</dbReference>
<feature type="domain" description="Response regulatory" evidence="7">
    <location>
        <begin position="4"/>
        <end position="122"/>
    </location>
</feature>
<dbReference type="PANTHER" id="PTHR43214:SF41">
    <property type="entry name" value="NITRATE_NITRITE RESPONSE REGULATOR PROTEIN NARP"/>
    <property type="match status" value="1"/>
</dbReference>
<evidence type="ECO:0000256" key="1">
    <source>
        <dbReference type="ARBA" id="ARBA00022553"/>
    </source>
</evidence>
<evidence type="ECO:0000259" key="7">
    <source>
        <dbReference type="PROSITE" id="PS50110"/>
    </source>
</evidence>